<evidence type="ECO:0000256" key="3">
    <source>
        <dbReference type="ARBA" id="ARBA00004496"/>
    </source>
</evidence>
<evidence type="ECO:0000313" key="15">
    <source>
        <dbReference type="Proteomes" id="UP000244856"/>
    </source>
</evidence>
<sequence length="263" mass="28977">MTASTRMPALFLGHGSPMNVLEDNRYTRAWRTLGETLPRPKAIVMVSAHWFTRGTGVTAMEQPQTIHDFGGFPQALYDTHYPAPGSPTLAQRVVDLLAPLPVTLDKEAWGFDHGAWGVLIKMYPQADIPLVQLSIDSTKPPVWHYQMGQRLAALRDEGVMLVASGNVVHNLRTARWHGEGEPYAWAESFNNFVKENLTWRGEAAAHPLVNYLDHPGGSLSNPTAEHFLPLLYTLGAWDGSENISIPVDGLEMASLSMLSVQVG</sequence>
<feature type="domain" description="Extradiol ring-cleavage dioxygenase class III enzyme subunit B" evidence="12">
    <location>
        <begin position="31"/>
        <end position="240"/>
    </location>
</feature>
<proteinExistence type="inferred from homology"/>
<comment type="catalytic activity">
    <reaction evidence="1">
        <text>L-dopa + O2 = 4-(L-alanin-3-yl)-2-hydroxy-cis,cis-muconate 6-semialdehyde + H(+)</text>
        <dbReference type="Rhea" id="RHEA:21220"/>
        <dbReference type="ChEBI" id="CHEBI:15378"/>
        <dbReference type="ChEBI" id="CHEBI:15379"/>
        <dbReference type="ChEBI" id="CHEBI:57504"/>
        <dbReference type="ChEBI" id="CHEBI:57639"/>
        <dbReference type="EC" id="1.13.11.29"/>
    </reaction>
</comment>
<accession>A0A7V7RC63</accession>
<evidence type="ECO:0000256" key="1">
    <source>
        <dbReference type="ARBA" id="ARBA00000466"/>
    </source>
</evidence>
<comment type="caution">
    <text evidence="13">The sequence shown here is derived from an EMBL/GenBank/DDBJ whole genome shotgun (WGS) entry which is preliminary data.</text>
</comment>
<dbReference type="GeneID" id="56733327"/>
<dbReference type="PANTHER" id="PTHR30096:SF0">
    <property type="entry name" value="4,5-DOPA DIOXYGENASE EXTRADIOL-LIKE PROTEIN"/>
    <property type="match status" value="1"/>
</dbReference>
<keyword evidence="9 13" id="KW-0223">Dioxygenase</keyword>
<dbReference type="EMBL" id="NCTU01000004">
    <property type="protein sequence ID" value="PUW05524.1"/>
    <property type="molecule type" value="Genomic_DNA"/>
</dbReference>
<evidence type="ECO:0000256" key="8">
    <source>
        <dbReference type="ARBA" id="ARBA00022833"/>
    </source>
</evidence>
<dbReference type="GO" id="GO:0008198">
    <property type="term" value="F:ferrous iron binding"/>
    <property type="evidence" value="ECO:0007669"/>
    <property type="project" value="InterPro"/>
</dbReference>
<keyword evidence="8" id="KW-0862">Zinc</keyword>
<evidence type="ECO:0000256" key="11">
    <source>
        <dbReference type="ARBA" id="ARBA00070846"/>
    </source>
</evidence>
<dbReference type="InterPro" id="IPR004183">
    <property type="entry name" value="Xdiol_dOase_suB"/>
</dbReference>
<evidence type="ECO:0000256" key="2">
    <source>
        <dbReference type="ARBA" id="ARBA00001947"/>
    </source>
</evidence>
<evidence type="ECO:0000256" key="5">
    <source>
        <dbReference type="ARBA" id="ARBA00013224"/>
    </source>
</evidence>
<dbReference type="Pfam" id="PF02900">
    <property type="entry name" value="LigB"/>
    <property type="match status" value="1"/>
</dbReference>
<dbReference type="GO" id="GO:0005737">
    <property type="term" value="C:cytoplasm"/>
    <property type="evidence" value="ECO:0007669"/>
    <property type="project" value="UniProtKB-SubCell"/>
</dbReference>
<comment type="cofactor">
    <cofactor evidence="2">
        <name>Zn(2+)</name>
        <dbReference type="ChEBI" id="CHEBI:29105"/>
    </cofactor>
</comment>
<dbReference type="FunFam" id="3.40.830.10:FF:000003">
    <property type="entry name" value="4,5-DOPA dioxygenase extradiol"/>
    <property type="match status" value="1"/>
</dbReference>
<dbReference type="SUPFAM" id="SSF53213">
    <property type="entry name" value="LigB-like"/>
    <property type="match status" value="1"/>
</dbReference>
<evidence type="ECO:0000256" key="4">
    <source>
        <dbReference type="ARBA" id="ARBA00007581"/>
    </source>
</evidence>
<reference evidence="14 15" key="1">
    <citation type="submission" date="2017-04" db="EMBL/GenBank/DDBJ databases">
        <title>Cronobacter sakazakii, ST83 Lineage Isolates.</title>
        <authorList>
            <person name="Chase H."/>
            <person name="Tall B."/>
            <person name="Gopinath G."/>
            <person name="Lehner A."/>
        </authorList>
    </citation>
    <scope>NUCLEOTIDE SEQUENCE [LARGE SCALE GENOMIC DNA]</scope>
    <source>
        <strain evidence="14 15">MOD1_Comp15</strain>
    </source>
</reference>
<dbReference type="Proteomes" id="UP000244856">
    <property type="component" value="Unassembled WGS sequence"/>
</dbReference>
<evidence type="ECO:0000256" key="9">
    <source>
        <dbReference type="ARBA" id="ARBA00022964"/>
    </source>
</evidence>
<protein>
    <recommendedName>
        <fullName evidence="11">4,5-DOPA dioxygenase extradiol</fullName>
        <ecNumber evidence="5">1.13.11.29</ecNumber>
    </recommendedName>
</protein>
<comment type="similarity">
    <text evidence="4">Belongs to the DODA-type extradiol aromatic ring-opening dioxygenase family.</text>
</comment>
<dbReference type="CDD" id="cd07363">
    <property type="entry name" value="45_DOPA_Dioxygenase"/>
    <property type="match status" value="1"/>
</dbReference>
<dbReference type="PANTHER" id="PTHR30096">
    <property type="entry name" value="4,5-DOPA DIOXYGENASE EXTRADIOL-LIKE PROTEIN"/>
    <property type="match status" value="1"/>
</dbReference>
<gene>
    <name evidence="13" type="primary">ygiD</name>
    <name evidence="14" type="ORF">B7T07_07370</name>
    <name evidence="13" type="ORF">HRR37_03960</name>
</gene>
<evidence type="ECO:0000313" key="14">
    <source>
        <dbReference type="EMBL" id="PUW05524.1"/>
    </source>
</evidence>
<dbReference type="EMBL" id="JABTXY010000012">
    <property type="protein sequence ID" value="NYV41563.1"/>
    <property type="molecule type" value="Genomic_DNA"/>
</dbReference>
<dbReference type="Proteomes" id="UP000548673">
    <property type="component" value="Unassembled WGS sequence"/>
</dbReference>
<comment type="subcellular location">
    <subcellularLocation>
        <location evidence="3">Cytoplasm</location>
    </subcellularLocation>
</comment>
<dbReference type="RefSeq" id="WP_029039021.1">
    <property type="nucleotide sequence ID" value="NZ_CP011047.1"/>
</dbReference>
<dbReference type="AlphaFoldDB" id="A0A7V7RC63"/>
<dbReference type="PIRSF" id="PIRSF006157">
    <property type="entry name" value="Doxgns_DODA"/>
    <property type="match status" value="1"/>
</dbReference>
<dbReference type="GO" id="GO:0050297">
    <property type="term" value="F:stizolobate synthase activity"/>
    <property type="evidence" value="ECO:0007669"/>
    <property type="project" value="UniProtKB-EC"/>
</dbReference>
<evidence type="ECO:0000259" key="12">
    <source>
        <dbReference type="Pfam" id="PF02900"/>
    </source>
</evidence>
<dbReference type="GO" id="GO:0008270">
    <property type="term" value="F:zinc ion binding"/>
    <property type="evidence" value="ECO:0007669"/>
    <property type="project" value="InterPro"/>
</dbReference>
<keyword evidence="10 13" id="KW-0560">Oxidoreductase</keyword>
<evidence type="ECO:0000313" key="16">
    <source>
        <dbReference type="Proteomes" id="UP000548673"/>
    </source>
</evidence>
<evidence type="ECO:0000256" key="6">
    <source>
        <dbReference type="ARBA" id="ARBA00022490"/>
    </source>
</evidence>
<dbReference type="EC" id="1.13.11.29" evidence="5"/>
<evidence type="ECO:0000256" key="10">
    <source>
        <dbReference type="ARBA" id="ARBA00023002"/>
    </source>
</evidence>
<dbReference type="Gene3D" id="3.40.830.10">
    <property type="entry name" value="LigB-like"/>
    <property type="match status" value="1"/>
</dbReference>
<evidence type="ECO:0000313" key="13">
    <source>
        <dbReference type="EMBL" id="NYV41563.1"/>
    </source>
</evidence>
<evidence type="ECO:0000256" key="7">
    <source>
        <dbReference type="ARBA" id="ARBA00022723"/>
    </source>
</evidence>
<dbReference type="NCBIfam" id="NF007914">
    <property type="entry name" value="PRK10628.1"/>
    <property type="match status" value="1"/>
</dbReference>
<reference evidence="13 16" key="2">
    <citation type="submission" date="2020-05" db="EMBL/GenBank/DDBJ databases">
        <title>The draft genome of Cronobacter sakazakii strain 145005.</title>
        <authorList>
            <person name="Yang J."/>
            <person name="Liu L."/>
            <person name="Feng Y."/>
            <person name="Zong Z."/>
        </authorList>
    </citation>
    <scope>NUCLEOTIDE SEQUENCE [LARGE SCALE GENOMIC DNA]</scope>
    <source>
        <strain evidence="13 16">145005</strain>
    </source>
</reference>
<name>A0A7V7RC63_CROSK</name>
<keyword evidence="7" id="KW-0479">Metal-binding</keyword>
<organism evidence="13 16">
    <name type="scientific">Cronobacter sakazakii</name>
    <name type="common">Enterobacter sakazakii</name>
    <dbReference type="NCBI Taxonomy" id="28141"/>
    <lineage>
        <taxon>Bacteria</taxon>
        <taxon>Pseudomonadati</taxon>
        <taxon>Pseudomonadota</taxon>
        <taxon>Gammaproteobacteria</taxon>
        <taxon>Enterobacterales</taxon>
        <taxon>Enterobacteriaceae</taxon>
        <taxon>Cronobacter</taxon>
    </lineage>
</organism>
<dbReference type="InterPro" id="IPR014436">
    <property type="entry name" value="Extradiol_dOase_DODA"/>
</dbReference>
<keyword evidence="6" id="KW-0963">Cytoplasm</keyword>